<dbReference type="OrthoDB" id="9795351at2"/>
<evidence type="ECO:0000313" key="6">
    <source>
        <dbReference type="Proteomes" id="UP000317371"/>
    </source>
</evidence>
<keyword evidence="3" id="KW-0812">Transmembrane</keyword>
<name>A0A540V977_9CHLR</name>
<feature type="transmembrane region" description="Helical" evidence="3">
    <location>
        <begin position="12"/>
        <end position="31"/>
    </location>
</feature>
<keyword evidence="3" id="KW-1133">Transmembrane helix</keyword>
<comment type="similarity">
    <text evidence="1">Belongs to the bacterial sugar transferase family.</text>
</comment>
<evidence type="ECO:0000256" key="1">
    <source>
        <dbReference type="ARBA" id="ARBA00006464"/>
    </source>
</evidence>
<feature type="domain" description="Bacterial sugar transferase" evidence="4">
    <location>
        <begin position="3"/>
        <end position="195"/>
    </location>
</feature>
<dbReference type="PANTHER" id="PTHR30576:SF20">
    <property type="entry name" value="QUINOVOSAMINEPHOSPHOTRANSFERAE-RELATED"/>
    <property type="match status" value="1"/>
</dbReference>
<dbReference type="AlphaFoldDB" id="A0A540V977"/>
<keyword evidence="6" id="KW-1185">Reference proteome</keyword>
<protein>
    <submittedName>
        <fullName evidence="5">Sugar transferase</fullName>
    </submittedName>
</protein>
<evidence type="ECO:0000256" key="2">
    <source>
        <dbReference type="SAM" id="MobiDB-lite"/>
    </source>
</evidence>
<dbReference type="Proteomes" id="UP000317371">
    <property type="component" value="Unassembled WGS sequence"/>
</dbReference>
<dbReference type="FunCoup" id="A0A540V977">
    <property type="interactions" value="85"/>
</dbReference>
<evidence type="ECO:0000256" key="3">
    <source>
        <dbReference type="SAM" id="Phobius"/>
    </source>
</evidence>
<feature type="region of interest" description="Disordered" evidence="2">
    <location>
        <begin position="222"/>
        <end position="242"/>
    </location>
</feature>
<dbReference type="PANTHER" id="PTHR30576">
    <property type="entry name" value="COLANIC BIOSYNTHESIS UDP-GLUCOSE LIPID CARRIER TRANSFERASE"/>
    <property type="match status" value="1"/>
</dbReference>
<keyword evidence="3" id="KW-0472">Membrane</keyword>
<comment type="caution">
    <text evidence="5">The sequence shown here is derived from an EMBL/GenBank/DDBJ whole genome shotgun (WGS) entry which is preliminary data.</text>
</comment>
<accession>A0A540V977</accession>
<dbReference type="EMBL" id="VIGC01000043">
    <property type="protein sequence ID" value="TQE93304.1"/>
    <property type="molecule type" value="Genomic_DNA"/>
</dbReference>
<keyword evidence="5" id="KW-0808">Transferase</keyword>
<reference evidence="5 6" key="1">
    <citation type="submission" date="2019-06" db="EMBL/GenBank/DDBJ databases">
        <title>Genome sequence of Litorilinea aerophila BAA-2444.</title>
        <authorList>
            <person name="Maclea K.S."/>
            <person name="Maurais E.G."/>
            <person name="Iannazzi L.C."/>
        </authorList>
    </citation>
    <scope>NUCLEOTIDE SEQUENCE [LARGE SCALE GENOMIC DNA]</scope>
    <source>
        <strain evidence="5 6">ATCC BAA-2444</strain>
    </source>
</reference>
<dbReference type="GO" id="GO:0016780">
    <property type="term" value="F:phosphotransferase activity, for other substituted phosphate groups"/>
    <property type="evidence" value="ECO:0007669"/>
    <property type="project" value="TreeGrafter"/>
</dbReference>
<dbReference type="InParanoid" id="A0A540V977"/>
<dbReference type="InterPro" id="IPR003362">
    <property type="entry name" value="Bact_transf"/>
</dbReference>
<gene>
    <name evidence="5" type="ORF">FKZ61_22030</name>
</gene>
<sequence>MAKRLFDITVSLLGLIVASPILIPVIIAIWLQDFHSPFYVAPRVGKDGKLFRMVKLRSMVVNADKVGIDSTSARDPRITPVGHFIRRYKLDELSQLWNVLKGDMSLVGPRPQVQRDVALYTEVEKGLLRVKPGITDIASIIFADEGDILKDSEDPDLDYNRLIRPWKSRLGLLYIDYRSFLLDLRLIFLTALAIVSREKALTGVQRILDELGADEQLKRIARRQEKLEPYPPPGATEIVQSR</sequence>
<dbReference type="RefSeq" id="WP_141612331.1">
    <property type="nucleotide sequence ID" value="NZ_VIGC02000043.1"/>
</dbReference>
<organism evidence="5 6">
    <name type="scientific">Litorilinea aerophila</name>
    <dbReference type="NCBI Taxonomy" id="1204385"/>
    <lineage>
        <taxon>Bacteria</taxon>
        <taxon>Bacillati</taxon>
        <taxon>Chloroflexota</taxon>
        <taxon>Caldilineae</taxon>
        <taxon>Caldilineales</taxon>
        <taxon>Caldilineaceae</taxon>
        <taxon>Litorilinea</taxon>
    </lineage>
</organism>
<proteinExistence type="inferred from homology"/>
<evidence type="ECO:0000259" key="4">
    <source>
        <dbReference type="Pfam" id="PF02397"/>
    </source>
</evidence>
<dbReference type="Pfam" id="PF02397">
    <property type="entry name" value="Bac_transf"/>
    <property type="match status" value="1"/>
</dbReference>
<evidence type="ECO:0000313" key="5">
    <source>
        <dbReference type="EMBL" id="TQE93304.1"/>
    </source>
</evidence>